<dbReference type="EMBL" id="JANEYF010001757">
    <property type="protein sequence ID" value="KAJ8957802.1"/>
    <property type="molecule type" value="Genomic_DNA"/>
</dbReference>
<name>A0AAV8Z198_9CUCU</name>
<dbReference type="InterPro" id="IPR004119">
    <property type="entry name" value="EcKL"/>
</dbReference>
<dbReference type="InterPro" id="IPR015897">
    <property type="entry name" value="CHK_kinase-like"/>
</dbReference>
<dbReference type="AlphaFoldDB" id="A0AAV8Z198"/>
<dbReference type="PANTHER" id="PTHR11012">
    <property type="entry name" value="PROTEIN KINASE-LIKE DOMAIN-CONTAINING"/>
    <property type="match status" value="1"/>
</dbReference>
<sequence>MVLKKIVLENIKFKNFVTIPKTKTFDRDHLEYIFKQYGKYHALSFAYRMLNPEGYAELSKGFADVYLDLTEREAFSQGIDIIHELCLESLQPGEDDDVIQKYKYYVGNGTKIFQNSNNYVGNYSVILHGDCWSNNMMFKYDESGKLSDMRFLDFQLSKAGNPVSDLAYCFYSGGSKEMLAQLDYYLKVYHNSLSETIREFNLNAEEIYPFKVLKNDWKQHCQLGFTMAIMIWRMKLTYESDLMDLTDFNEDIEDFHDVYNATKYDETTFKEITRNLILHMYENDLLISN</sequence>
<dbReference type="Proteomes" id="UP001162156">
    <property type="component" value="Unassembled WGS sequence"/>
</dbReference>
<evidence type="ECO:0000259" key="1">
    <source>
        <dbReference type="SMART" id="SM00587"/>
    </source>
</evidence>
<dbReference type="Gene3D" id="3.90.1200.10">
    <property type="match status" value="1"/>
</dbReference>
<evidence type="ECO:0000313" key="3">
    <source>
        <dbReference type="Proteomes" id="UP001162156"/>
    </source>
</evidence>
<dbReference type="PANTHER" id="PTHR11012:SF30">
    <property type="entry name" value="PROTEIN KINASE-LIKE DOMAIN-CONTAINING"/>
    <property type="match status" value="1"/>
</dbReference>
<feature type="domain" description="CHK kinase-like" evidence="1">
    <location>
        <begin position="6"/>
        <end position="199"/>
    </location>
</feature>
<dbReference type="SMART" id="SM00587">
    <property type="entry name" value="CHK"/>
    <property type="match status" value="1"/>
</dbReference>
<reference evidence="2" key="1">
    <citation type="journal article" date="2023" name="Insect Mol. Biol.">
        <title>Genome sequencing provides insights into the evolution of gene families encoding plant cell wall-degrading enzymes in longhorned beetles.</title>
        <authorList>
            <person name="Shin N.R."/>
            <person name="Okamura Y."/>
            <person name="Kirsch R."/>
            <person name="Pauchet Y."/>
        </authorList>
    </citation>
    <scope>NUCLEOTIDE SEQUENCE</scope>
    <source>
        <strain evidence="2">RBIC_L_NR</strain>
    </source>
</reference>
<dbReference type="Pfam" id="PF02958">
    <property type="entry name" value="EcKL"/>
    <property type="match status" value="1"/>
</dbReference>
<organism evidence="2 3">
    <name type="scientific">Rhamnusium bicolor</name>
    <dbReference type="NCBI Taxonomy" id="1586634"/>
    <lineage>
        <taxon>Eukaryota</taxon>
        <taxon>Metazoa</taxon>
        <taxon>Ecdysozoa</taxon>
        <taxon>Arthropoda</taxon>
        <taxon>Hexapoda</taxon>
        <taxon>Insecta</taxon>
        <taxon>Pterygota</taxon>
        <taxon>Neoptera</taxon>
        <taxon>Endopterygota</taxon>
        <taxon>Coleoptera</taxon>
        <taxon>Polyphaga</taxon>
        <taxon>Cucujiformia</taxon>
        <taxon>Chrysomeloidea</taxon>
        <taxon>Cerambycidae</taxon>
        <taxon>Lepturinae</taxon>
        <taxon>Rhagiini</taxon>
        <taxon>Rhamnusium</taxon>
    </lineage>
</organism>
<comment type="caution">
    <text evidence="2">The sequence shown here is derived from an EMBL/GenBank/DDBJ whole genome shotgun (WGS) entry which is preliminary data.</text>
</comment>
<dbReference type="InterPro" id="IPR011009">
    <property type="entry name" value="Kinase-like_dom_sf"/>
</dbReference>
<evidence type="ECO:0000313" key="2">
    <source>
        <dbReference type="EMBL" id="KAJ8957802.1"/>
    </source>
</evidence>
<accession>A0AAV8Z198</accession>
<protein>
    <recommendedName>
        <fullName evidence="1">CHK kinase-like domain-containing protein</fullName>
    </recommendedName>
</protein>
<dbReference type="SUPFAM" id="SSF56112">
    <property type="entry name" value="Protein kinase-like (PK-like)"/>
    <property type="match status" value="1"/>
</dbReference>
<gene>
    <name evidence="2" type="ORF">NQ314_006477</name>
</gene>
<proteinExistence type="predicted"/>
<keyword evidence="3" id="KW-1185">Reference proteome</keyword>